<feature type="compositionally biased region" description="Basic and acidic residues" evidence="8">
    <location>
        <begin position="172"/>
        <end position="201"/>
    </location>
</feature>
<dbReference type="GO" id="GO:0005634">
    <property type="term" value="C:nucleus"/>
    <property type="evidence" value="ECO:0007669"/>
    <property type="project" value="UniProtKB-SubCell"/>
</dbReference>
<dbReference type="SMART" id="SM00389">
    <property type="entry name" value="HOX"/>
    <property type="match status" value="1"/>
</dbReference>
<organism evidence="10">
    <name type="scientific">Anguilla anguilla</name>
    <name type="common">European freshwater eel</name>
    <name type="synonym">Muraena anguilla</name>
    <dbReference type="NCBI Taxonomy" id="7936"/>
    <lineage>
        <taxon>Eukaryota</taxon>
        <taxon>Metazoa</taxon>
        <taxon>Chordata</taxon>
        <taxon>Craniata</taxon>
        <taxon>Vertebrata</taxon>
        <taxon>Euteleostomi</taxon>
        <taxon>Actinopterygii</taxon>
        <taxon>Neopterygii</taxon>
        <taxon>Teleostei</taxon>
        <taxon>Anguilliformes</taxon>
        <taxon>Anguillidae</taxon>
        <taxon>Anguilla</taxon>
    </lineage>
</organism>
<keyword evidence="3 6" id="KW-0238">DNA-binding</keyword>
<dbReference type="Gene3D" id="1.10.10.60">
    <property type="entry name" value="Homeodomain-like"/>
    <property type="match status" value="1"/>
</dbReference>
<accession>F6MY96</accession>
<dbReference type="InterPro" id="IPR001356">
    <property type="entry name" value="HD"/>
</dbReference>
<dbReference type="SUPFAM" id="SSF46689">
    <property type="entry name" value="Homeodomain-like"/>
    <property type="match status" value="1"/>
</dbReference>
<dbReference type="PROSITE" id="PS50071">
    <property type="entry name" value="HOMEOBOX_2"/>
    <property type="match status" value="1"/>
</dbReference>
<keyword evidence="5 6" id="KW-0539">Nucleus</keyword>
<dbReference type="InterPro" id="IPR009057">
    <property type="entry name" value="Homeodomain-like_sf"/>
</dbReference>
<evidence type="ECO:0000256" key="4">
    <source>
        <dbReference type="ARBA" id="ARBA00023155"/>
    </source>
</evidence>
<proteinExistence type="inferred from homology"/>
<dbReference type="PRINTS" id="PR00024">
    <property type="entry name" value="HOMEOBOX"/>
</dbReference>
<evidence type="ECO:0000259" key="9">
    <source>
        <dbReference type="PROSITE" id="PS50071"/>
    </source>
</evidence>
<dbReference type="AlphaFoldDB" id="F6MY96"/>
<evidence type="ECO:0000256" key="3">
    <source>
        <dbReference type="ARBA" id="ARBA00023125"/>
    </source>
</evidence>
<dbReference type="PANTHER" id="PTHR45874">
    <property type="entry name" value="HOMEOBOX PROTEIN ABDOMINAL-B"/>
    <property type="match status" value="1"/>
</dbReference>
<sequence>MALLRHEFHQGLVNWGEPRLSPGRVQQVSACPLSALNRKDDSSYFTLDSDKPSNKPLADASAFTRLMTDSGSVGIGAGPIQSYFGAEQQSYSGPKLPHHRSQDVSSVCLPNASHSDTRQLYNLSFPVKPCLDKKLVDDDLEVCNTVCPTQRNNTTIILTLNNNHNNEEEAELGLRREQPLSDCPDGNKTHRQQTQEERKLENAPSGWLSAKAGRKKRCPYTKHQTLELEKEFLFNMYLTRERRLEISHSVNLSDRQVKIWFQNRRMKLKKMRREHRTLGASAHYSM</sequence>
<comment type="subcellular location">
    <subcellularLocation>
        <location evidence="1 6 7">Nucleus</location>
    </subcellularLocation>
</comment>
<dbReference type="Pfam" id="PF00046">
    <property type="entry name" value="Homeodomain"/>
    <property type="match status" value="1"/>
</dbReference>
<gene>
    <name evidence="10" type="primary">HoxB10a</name>
</gene>
<feature type="domain" description="Homeobox" evidence="9">
    <location>
        <begin position="211"/>
        <end position="271"/>
    </location>
</feature>
<dbReference type="PROSITE" id="PS00027">
    <property type="entry name" value="HOMEOBOX_1"/>
    <property type="match status" value="1"/>
</dbReference>
<evidence type="ECO:0000256" key="1">
    <source>
        <dbReference type="ARBA" id="ARBA00004123"/>
    </source>
</evidence>
<keyword evidence="4 6" id="KW-0371">Homeobox</keyword>
<reference evidence="10" key="1">
    <citation type="journal article" date="2012" name="PLoS ONE">
        <title>Primitive Duplicate Hox Clusters in the European Eel's Genome.</title>
        <authorList>
            <person name="Henkel C.V."/>
            <person name="Burgerhout E."/>
            <person name="de Wijze D.L."/>
            <person name="Dirks R.P."/>
            <person name="Minegishi Y."/>
            <person name="Jansen H.J."/>
            <person name="Spaink H.P."/>
            <person name="Dufour S."/>
            <person name="Weltzien F.A."/>
            <person name="Tsukamoto K."/>
            <person name="van den Thillart G.E."/>
        </authorList>
    </citation>
    <scope>NUCLEOTIDE SEQUENCE</scope>
</reference>
<protein>
    <submittedName>
        <fullName evidence="10">Homeobox B10a</fullName>
    </submittedName>
</protein>
<dbReference type="InterPro" id="IPR020479">
    <property type="entry name" value="HD_metazoa"/>
</dbReference>
<comment type="similarity">
    <text evidence="2">Belongs to the Abd-B homeobox family.</text>
</comment>
<dbReference type="PANTHER" id="PTHR45874:SF6">
    <property type="entry name" value="HOMEOBOX PROTEIN HOX-B10A"/>
    <property type="match status" value="1"/>
</dbReference>
<feature type="region of interest" description="Disordered" evidence="8">
    <location>
        <begin position="168"/>
        <end position="214"/>
    </location>
</feature>
<evidence type="ECO:0000256" key="2">
    <source>
        <dbReference type="ARBA" id="ARBA00006317"/>
    </source>
</evidence>
<dbReference type="InterPro" id="IPR046333">
    <property type="entry name" value="HXA10/ABDB-like"/>
</dbReference>
<evidence type="ECO:0000256" key="6">
    <source>
        <dbReference type="PROSITE-ProRule" id="PRU00108"/>
    </source>
</evidence>
<feature type="DNA-binding region" description="Homeobox" evidence="6">
    <location>
        <begin position="213"/>
        <end position="272"/>
    </location>
</feature>
<dbReference type="EMBL" id="JF891394">
    <property type="protein sequence ID" value="AEE90164.1"/>
    <property type="molecule type" value="Genomic_DNA"/>
</dbReference>
<evidence type="ECO:0000313" key="10">
    <source>
        <dbReference type="EMBL" id="AEE90164.1"/>
    </source>
</evidence>
<dbReference type="InterPro" id="IPR017970">
    <property type="entry name" value="Homeobox_CS"/>
</dbReference>
<evidence type="ECO:0000256" key="7">
    <source>
        <dbReference type="RuleBase" id="RU000682"/>
    </source>
</evidence>
<dbReference type="GO" id="GO:0000981">
    <property type="term" value="F:DNA-binding transcription factor activity, RNA polymerase II-specific"/>
    <property type="evidence" value="ECO:0007669"/>
    <property type="project" value="InterPro"/>
</dbReference>
<dbReference type="CDD" id="cd00086">
    <property type="entry name" value="homeodomain"/>
    <property type="match status" value="1"/>
</dbReference>
<name>F6MY96_ANGAN</name>
<evidence type="ECO:0000256" key="8">
    <source>
        <dbReference type="SAM" id="MobiDB-lite"/>
    </source>
</evidence>
<evidence type="ECO:0000256" key="5">
    <source>
        <dbReference type="ARBA" id="ARBA00023242"/>
    </source>
</evidence>
<dbReference type="GO" id="GO:0000978">
    <property type="term" value="F:RNA polymerase II cis-regulatory region sequence-specific DNA binding"/>
    <property type="evidence" value="ECO:0007669"/>
    <property type="project" value="TreeGrafter"/>
</dbReference>